<evidence type="ECO:0000256" key="1">
    <source>
        <dbReference type="ARBA" id="ARBA00004141"/>
    </source>
</evidence>
<dbReference type="Pfam" id="PF05875">
    <property type="entry name" value="Ceramidase"/>
    <property type="match status" value="1"/>
</dbReference>
<feature type="binding site" evidence="13">
    <location>
        <position position="32"/>
    </location>
    <ligand>
        <name>Ca(2+)</name>
        <dbReference type="ChEBI" id="CHEBI:29108"/>
    </ligand>
</feature>
<evidence type="ECO:0000256" key="14">
    <source>
        <dbReference type="PIRSR" id="PIRSR608901-2"/>
    </source>
</evidence>
<reference evidence="16" key="1">
    <citation type="submission" date="2017-12" db="EMBL/GenBank/DDBJ databases">
        <title>High-resolution comparative analysis of great ape genomes.</title>
        <authorList>
            <person name="Pollen A."/>
            <person name="Hastie A."/>
            <person name="Hormozdiari F."/>
            <person name="Dougherty M."/>
            <person name="Liu R."/>
            <person name="Chaisson M."/>
            <person name="Hoppe E."/>
            <person name="Hill C."/>
            <person name="Pang A."/>
            <person name="Hillier L."/>
            <person name="Baker C."/>
            <person name="Armstrong J."/>
            <person name="Shendure J."/>
            <person name="Paten B."/>
            <person name="Wilson R."/>
            <person name="Chao H."/>
            <person name="Schneider V."/>
            <person name="Ventura M."/>
            <person name="Kronenberg Z."/>
            <person name="Murali S."/>
            <person name="Gordon D."/>
            <person name="Cantsilieris S."/>
            <person name="Munson K."/>
            <person name="Nelson B."/>
            <person name="Raja A."/>
            <person name="Underwood J."/>
            <person name="Diekhans M."/>
            <person name="Fiddes I."/>
            <person name="Haussler D."/>
            <person name="Eichler E."/>
        </authorList>
    </citation>
    <scope>NUCLEOTIDE SEQUENCE [LARGE SCALE GENOMIC DNA]</scope>
    <source>
        <strain evidence="16">Susie</strain>
    </source>
</reference>
<evidence type="ECO:0000256" key="9">
    <source>
        <dbReference type="ARBA" id="ARBA00023136"/>
    </source>
</evidence>
<evidence type="ECO:0000313" key="16">
    <source>
        <dbReference type="EMBL" id="PNJ81767.1"/>
    </source>
</evidence>
<evidence type="ECO:0000256" key="4">
    <source>
        <dbReference type="ARBA" id="ARBA00009780"/>
    </source>
</evidence>
<keyword evidence="6 15" id="KW-0378">Hydrolase</keyword>
<feature type="binding site" evidence="14">
    <location>
        <position position="211"/>
    </location>
    <ligand>
        <name>Zn(2+)</name>
        <dbReference type="ChEBI" id="CHEBI:29105"/>
        <note>catalytic</note>
    </ligand>
</feature>
<sequence>MGAPHWWDQLQAGSSEVDWCEDNYTIVPAIAEFYNTISNVLFFILPPICMCLFRQYATCFNSGIYLIWTLLVVVGIGSVYFHATLSFLGQMLDELAVLWVLMCALAMWFPRRYLPKIFRNDRGRFKVVVCVLSAVTTCLAFVKPAINNISLMTLGLPCTALLIAELKRCDNMRVFKLGLFSGLWWTLALFCWISDRAFCELLSSFNFPYLHCMCRNILEHSKMGPKLLKIYHPAIPGIVGNLHPFLIRRGPWAATTASKAHPHLPCCLPGLCVLHKGGMPSGCGKI</sequence>
<comment type="caution">
    <text evidence="15">Lacks conserved residue(s) required for the propagation of feature annotation.</text>
</comment>
<keyword evidence="5 15" id="KW-0812">Transmembrane</keyword>
<keyword evidence="7" id="KW-0746">Sphingolipid metabolism</keyword>
<evidence type="ECO:0000256" key="13">
    <source>
        <dbReference type="PIRSR" id="PIRSR608901-1"/>
    </source>
</evidence>
<keyword evidence="13" id="KW-0106">Calcium</keyword>
<dbReference type="GO" id="GO:0000139">
    <property type="term" value="C:Golgi membrane"/>
    <property type="evidence" value="ECO:0007669"/>
    <property type="project" value="TreeGrafter"/>
</dbReference>
<comment type="pathway">
    <text evidence="2">Lipid metabolism; sphingolipid metabolism.</text>
</comment>
<feature type="binding site" evidence="13">
    <location>
        <position position="19"/>
    </location>
    <ligand>
        <name>Ca(2+)</name>
        <dbReference type="ChEBI" id="CHEBI:29108"/>
    </ligand>
</feature>
<evidence type="ECO:0000256" key="7">
    <source>
        <dbReference type="ARBA" id="ARBA00022919"/>
    </source>
</evidence>
<gene>
    <name evidence="16" type="ORF">CR201_G0001832</name>
</gene>
<evidence type="ECO:0000256" key="10">
    <source>
        <dbReference type="ARBA" id="ARBA00047401"/>
    </source>
</evidence>
<comment type="caution">
    <text evidence="16">The sequence shown here is derived from an EMBL/GenBank/DDBJ whole genome shotgun (WGS) entry which is preliminary data.</text>
</comment>
<dbReference type="UniPathway" id="UPA00222"/>
<comment type="similarity">
    <text evidence="4 15">Belongs to the alkaline ceramidase family.</text>
</comment>
<comment type="subcellular location">
    <subcellularLocation>
        <location evidence="1">Membrane</location>
        <topology evidence="1">Multi-pass membrane protein</topology>
    </subcellularLocation>
</comment>
<dbReference type="GO" id="GO:0046514">
    <property type="term" value="P:ceramide catabolic process"/>
    <property type="evidence" value="ECO:0007669"/>
    <property type="project" value="TreeGrafter"/>
</dbReference>
<evidence type="ECO:0000256" key="15">
    <source>
        <dbReference type="RuleBase" id="RU364079"/>
    </source>
</evidence>
<comment type="pathway">
    <text evidence="3">Sphingolipid metabolism.</text>
</comment>
<proteinExistence type="inferred from homology"/>
<accession>A0A2J8XIA5</accession>
<comment type="catalytic activity">
    <reaction evidence="10">
        <text>N-(9Z-octadecenoyl)-sphing-4-enine + H2O = sphing-4-enine + (9Z)-octadecenoate</text>
        <dbReference type="Rhea" id="RHEA:41299"/>
        <dbReference type="ChEBI" id="CHEBI:15377"/>
        <dbReference type="ChEBI" id="CHEBI:30823"/>
        <dbReference type="ChEBI" id="CHEBI:57756"/>
        <dbReference type="ChEBI" id="CHEBI:77996"/>
    </reaction>
    <physiologicalReaction direction="left-to-right" evidence="10">
        <dbReference type="Rhea" id="RHEA:41300"/>
    </physiologicalReaction>
</comment>
<comment type="catalytic activity">
    <reaction evidence="12">
        <text>an N-acylsphinganine + H2O = sphinganine + a fatty acid</text>
        <dbReference type="Rhea" id="RHEA:33551"/>
        <dbReference type="ChEBI" id="CHEBI:15377"/>
        <dbReference type="ChEBI" id="CHEBI:28868"/>
        <dbReference type="ChEBI" id="CHEBI:31488"/>
        <dbReference type="ChEBI" id="CHEBI:57817"/>
    </reaction>
    <physiologicalReaction direction="left-to-right" evidence="12">
        <dbReference type="Rhea" id="RHEA:33552"/>
    </physiologicalReaction>
</comment>
<dbReference type="AlphaFoldDB" id="A0A2J8XIA5"/>
<keyword evidence="14" id="KW-0862">Zinc</keyword>
<comment type="cofactor">
    <cofactor evidence="14">
        <name>Zn(2+)</name>
        <dbReference type="ChEBI" id="CHEBI:29105"/>
    </cofactor>
</comment>
<evidence type="ECO:0000256" key="8">
    <source>
        <dbReference type="ARBA" id="ARBA00022989"/>
    </source>
</evidence>
<evidence type="ECO:0000256" key="5">
    <source>
        <dbReference type="ARBA" id="ARBA00022692"/>
    </source>
</evidence>
<comment type="catalytic activity">
    <reaction evidence="11">
        <text>an N-acylsphing-4-enine + H2O = sphing-4-enine + a fatty acid</text>
        <dbReference type="Rhea" id="RHEA:20856"/>
        <dbReference type="ChEBI" id="CHEBI:15377"/>
        <dbReference type="ChEBI" id="CHEBI:28868"/>
        <dbReference type="ChEBI" id="CHEBI:52639"/>
        <dbReference type="ChEBI" id="CHEBI:57756"/>
        <dbReference type="EC" id="3.5.1.23"/>
    </reaction>
    <physiologicalReaction direction="left-to-right" evidence="11">
        <dbReference type="Rhea" id="RHEA:20857"/>
    </physiologicalReaction>
</comment>
<evidence type="ECO:0000256" key="2">
    <source>
        <dbReference type="ARBA" id="ARBA00004760"/>
    </source>
</evidence>
<evidence type="ECO:0000256" key="3">
    <source>
        <dbReference type="ARBA" id="ARBA00004991"/>
    </source>
</evidence>
<feature type="transmembrane region" description="Helical" evidence="15">
    <location>
        <begin position="95"/>
        <end position="113"/>
    </location>
</feature>
<feature type="binding site" evidence="14">
    <location>
        <position position="82"/>
    </location>
    <ligand>
        <name>Zn(2+)</name>
        <dbReference type="ChEBI" id="CHEBI:29105"/>
        <note>catalytic</note>
    </ligand>
</feature>
<comment type="function">
    <text evidence="15">Hydrolyzes the sphingolipid ceramide into sphingosine and free fatty acid.</text>
</comment>
<feature type="transmembrane region" description="Helical" evidence="15">
    <location>
        <begin position="33"/>
        <end position="53"/>
    </location>
</feature>
<name>A0A2J8XIA5_PONAB</name>
<dbReference type="GO" id="GO:0017040">
    <property type="term" value="F:N-acylsphingosine amidohydrolase activity"/>
    <property type="evidence" value="ECO:0007669"/>
    <property type="project" value="UniProtKB-EC"/>
</dbReference>
<feature type="transmembrane region" description="Helical" evidence="15">
    <location>
        <begin position="125"/>
        <end position="142"/>
    </location>
</feature>
<keyword evidence="13" id="KW-0479">Metal-binding</keyword>
<dbReference type="PANTHER" id="PTHR46139:SF1">
    <property type="entry name" value="ALKALINE CERAMIDASE 2"/>
    <property type="match status" value="1"/>
</dbReference>
<dbReference type="EC" id="3.5.1.-" evidence="15"/>
<evidence type="ECO:0000256" key="11">
    <source>
        <dbReference type="ARBA" id="ARBA00048323"/>
    </source>
</evidence>
<feature type="transmembrane region" description="Helical" evidence="15">
    <location>
        <begin position="65"/>
        <end position="83"/>
    </location>
</feature>
<dbReference type="InterPro" id="IPR008901">
    <property type="entry name" value="ACER"/>
</dbReference>
<keyword evidence="9 15" id="KW-0472">Membrane</keyword>
<dbReference type="GO" id="GO:0046872">
    <property type="term" value="F:metal ion binding"/>
    <property type="evidence" value="ECO:0007669"/>
    <property type="project" value="UniProtKB-KW"/>
</dbReference>
<keyword evidence="8 15" id="KW-1133">Transmembrane helix</keyword>
<feature type="binding site" evidence="13">
    <location>
        <position position="21"/>
    </location>
    <ligand>
        <name>Ca(2+)</name>
        <dbReference type="ChEBI" id="CHEBI:29108"/>
    </ligand>
</feature>
<feature type="binding site" evidence="13">
    <location>
        <position position="23"/>
    </location>
    <ligand>
        <name>Ca(2+)</name>
        <dbReference type="ChEBI" id="CHEBI:29108"/>
    </ligand>
</feature>
<organism evidence="16">
    <name type="scientific">Pongo abelii</name>
    <name type="common">Sumatran orangutan</name>
    <name type="synonym">Pongo pygmaeus abelii</name>
    <dbReference type="NCBI Taxonomy" id="9601"/>
    <lineage>
        <taxon>Eukaryota</taxon>
        <taxon>Metazoa</taxon>
        <taxon>Chordata</taxon>
        <taxon>Craniata</taxon>
        <taxon>Vertebrata</taxon>
        <taxon>Euteleostomi</taxon>
        <taxon>Mammalia</taxon>
        <taxon>Eutheria</taxon>
        <taxon>Euarchontoglires</taxon>
        <taxon>Primates</taxon>
        <taxon>Haplorrhini</taxon>
        <taxon>Catarrhini</taxon>
        <taxon>Hominidae</taxon>
        <taxon>Pongo</taxon>
    </lineage>
</organism>
<protein>
    <recommendedName>
        <fullName evidence="15">Alkaline ceramidase</fullName>
        <ecNumber evidence="15">3.5.1.-</ecNumber>
    </recommendedName>
</protein>
<dbReference type="GO" id="GO:0046512">
    <property type="term" value="P:sphingosine biosynthetic process"/>
    <property type="evidence" value="ECO:0007669"/>
    <property type="project" value="UniProtKB-ARBA"/>
</dbReference>
<evidence type="ECO:0000256" key="6">
    <source>
        <dbReference type="ARBA" id="ARBA00022801"/>
    </source>
</evidence>
<evidence type="ECO:0000256" key="12">
    <source>
        <dbReference type="ARBA" id="ARBA00049511"/>
    </source>
</evidence>
<feature type="binding site" evidence="13">
    <location>
        <position position="18"/>
    </location>
    <ligand>
        <name>Ca(2+)</name>
        <dbReference type="ChEBI" id="CHEBI:29108"/>
    </ligand>
</feature>
<dbReference type="PANTHER" id="PTHR46139">
    <property type="entry name" value="ALKALINE CERAMIDASE"/>
    <property type="match status" value="1"/>
</dbReference>
<dbReference type="EMBL" id="NDHI03003365">
    <property type="protein sequence ID" value="PNJ81767.1"/>
    <property type="molecule type" value="Genomic_DNA"/>
</dbReference>
<keyword evidence="15" id="KW-0443">Lipid metabolism</keyword>